<accession>A0A8B8D5R9</accession>
<evidence type="ECO:0000313" key="3">
    <source>
        <dbReference type="Proteomes" id="UP000694844"/>
    </source>
</evidence>
<dbReference type="PROSITE" id="PS50209">
    <property type="entry name" value="CARD"/>
    <property type="match status" value="2"/>
</dbReference>
<dbReference type="Proteomes" id="UP000694844">
    <property type="component" value="Chromosome 3"/>
</dbReference>
<protein>
    <submittedName>
        <fullName evidence="4">Uncharacterized protein LOC111123845 isoform X2</fullName>
    </submittedName>
</protein>
<dbReference type="GeneID" id="111123845"/>
<dbReference type="SUPFAM" id="SSF47986">
    <property type="entry name" value="DEATH domain"/>
    <property type="match status" value="3"/>
</dbReference>
<dbReference type="Gene3D" id="1.10.533.10">
    <property type="entry name" value="Death Domain, Fas"/>
    <property type="match status" value="3"/>
</dbReference>
<feature type="region of interest" description="Disordered" evidence="1">
    <location>
        <begin position="1"/>
        <end position="23"/>
    </location>
</feature>
<dbReference type="CDD" id="cd01671">
    <property type="entry name" value="CARD"/>
    <property type="match status" value="3"/>
</dbReference>
<organism evidence="3 4">
    <name type="scientific">Crassostrea virginica</name>
    <name type="common">Eastern oyster</name>
    <dbReference type="NCBI Taxonomy" id="6565"/>
    <lineage>
        <taxon>Eukaryota</taxon>
        <taxon>Metazoa</taxon>
        <taxon>Spiralia</taxon>
        <taxon>Lophotrochozoa</taxon>
        <taxon>Mollusca</taxon>
        <taxon>Bivalvia</taxon>
        <taxon>Autobranchia</taxon>
        <taxon>Pteriomorphia</taxon>
        <taxon>Ostreida</taxon>
        <taxon>Ostreoidea</taxon>
        <taxon>Ostreidae</taxon>
        <taxon>Crassostrea</taxon>
    </lineage>
</organism>
<dbReference type="Pfam" id="PF00619">
    <property type="entry name" value="CARD"/>
    <property type="match status" value="2"/>
</dbReference>
<evidence type="ECO:0000259" key="2">
    <source>
        <dbReference type="PROSITE" id="PS50209"/>
    </source>
</evidence>
<keyword evidence="3" id="KW-1185">Reference proteome</keyword>
<dbReference type="AlphaFoldDB" id="A0A8B8D5R9"/>
<feature type="compositionally biased region" description="Basic and acidic residues" evidence="1">
    <location>
        <begin position="782"/>
        <end position="820"/>
    </location>
</feature>
<feature type="domain" description="CARD" evidence="2">
    <location>
        <begin position="318"/>
        <end position="394"/>
    </location>
</feature>
<dbReference type="RefSeq" id="XP_022322181.1">
    <property type="nucleotide sequence ID" value="XM_022466473.1"/>
</dbReference>
<gene>
    <name evidence="4" type="primary">LOC111123845</name>
</gene>
<dbReference type="InterPro" id="IPR001315">
    <property type="entry name" value="CARD"/>
</dbReference>
<dbReference type="SMART" id="SM00114">
    <property type="entry name" value="CARD"/>
    <property type="match status" value="2"/>
</dbReference>
<evidence type="ECO:0000256" key="1">
    <source>
        <dbReference type="SAM" id="MobiDB-lite"/>
    </source>
</evidence>
<name>A0A8B8D5R9_CRAVI</name>
<proteinExistence type="predicted"/>
<feature type="region of interest" description="Disordered" evidence="1">
    <location>
        <begin position="782"/>
        <end position="849"/>
    </location>
</feature>
<evidence type="ECO:0000313" key="4">
    <source>
        <dbReference type="RefSeq" id="XP_022322181.1"/>
    </source>
</evidence>
<dbReference type="GO" id="GO:0042981">
    <property type="term" value="P:regulation of apoptotic process"/>
    <property type="evidence" value="ECO:0007669"/>
    <property type="project" value="InterPro"/>
</dbReference>
<dbReference type="InterPro" id="IPR011029">
    <property type="entry name" value="DEATH-like_dom_sf"/>
</dbReference>
<sequence length="849" mass="96877">MKHMPHLNGGYKQHGTPISDLSTNTNMERQENMLEDLRTVQRGFCFLKENLHREEQLAGYLYLVCGLQFTDDEKLAMCNGANPIKTRERLMHLMQKGNDSCREFLKGLQACHEVYAEFRQSLQHEVNADVLLTLESLAYYKDYLVEEIEPTILSDELLSHFALNLDEHHLIEQLNERGQKVEFLITKIKQNPEKLPVFCQALNRGHRKVLEECSRAPGAIPLPRDSESCIRINFRNLLKSFSCFKMKEALCKHLYQKGLVAQIPTYDKECRLIKAGMKLKKPGCDCFLEFIRWDNLAFLEKLISRFEERRKNGRTAVDFTIDRSVVESQKKFLLEELEARPISNVLLEENVFSIEDHDDVNNLNRRRDKTKTLYRKILEKSPEILDPFLFALNELKYSLILKKLKGCRGLGILSAEEHHSDPDDDEGDSFELKLVAGNQNVLTDIADSLASELEVILSIPVEDDVVDQAVDTINNDNNLKEEIVGTCGMAVIKAEKGSVVLRLVPLTDDACGKLLDEKGQNVAKMLTVLLQHSNLQKEIKGKIGVKILLSGKKTEGDPSKANSAEVKFTENLSLLEEELEPSLLVSNLQRKGVFTEDHNKMIMDGKSRKEKIRNLLKTLLKEKGEDAYETLISSLKELGKDNIIEKIKPPPNSHQEAEFVRKGLLHNFKDVIDEMESNIFEDTFQLCGLKTNSMEKIEGKSRKDRAFNFLMTVMLSDVYVLAFKKALIARDLEHLIEMQEIGQGIPMEESNKGQPSKDAKESDYKEGDLIFECQYEVVDLQGDERQPSKDAKESDYKEGDIIYERECEVVDPKGDEKMEVDSSSDSEPMDVQFPSGPKRCPGSMSLHHR</sequence>
<reference evidence="4" key="1">
    <citation type="submission" date="2025-08" db="UniProtKB">
        <authorList>
            <consortium name="RefSeq"/>
        </authorList>
    </citation>
    <scope>IDENTIFICATION</scope>
    <source>
        <tissue evidence="4">Whole sample</tissue>
    </source>
</reference>
<feature type="domain" description="CARD" evidence="2">
    <location>
        <begin position="566"/>
        <end position="637"/>
    </location>
</feature>